<evidence type="ECO:0008006" key="2">
    <source>
        <dbReference type="Google" id="ProtNLM"/>
    </source>
</evidence>
<dbReference type="Pfam" id="PF13385">
    <property type="entry name" value="Laminin_G_3"/>
    <property type="match status" value="1"/>
</dbReference>
<organism evidence="1">
    <name type="scientific">marine sediment metagenome</name>
    <dbReference type="NCBI Taxonomy" id="412755"/>
    <lineage>
        <taxon>unclassified sequences</taxon>
        <taxon>metagenomes</taxon>
        <taxon>ecological metagenomes</taxon>
    </lineage>
</organism>
<dbReference type="AlphaFoldDB" id="X0V0Z3"/>
<feature type="non-terminal residue" evidence="1">
    <location>
        <position position="1"/>
    </location>
</feature>
<sequence length="272" mass="29272">SQGYTVGQQEDGGTIPRIVFTINGDTIYSTEVATTGQWYNFIAVYDFDVSGNMYLYIDDGIGVSAVTPQKVDLDINFMFFASSYFGIGSNCKLDEIAFWDRVLTGEEMTAFFNNGNGMTYTDIPNPDPTPVVYTLDDFVIPRGTDQDERKYISGLLLGLSDRISVVSSRVDTIITFLQLDPNVLTFGVGADPTWTINNGNVPLVQLSNAGLNPPTVTGGDTIVINSAGFYDIVCQFGIDIVSGNNTVIIQPQVNAVDTGLVAGVEFSGGQAA</sequence>
<dbReference type="InterPro" id="IPR013320">
    <property type="entry name" value="ConA-like_dom_sf"/>
</dbReference>
<name>X0V0Z3_9ZZZZ</name>
<reference evidence="1" key="1">
    <citation type="journal article" date="2014" name="Front. Microbiol.">
        <title>High frequency of phylogenetically diverse reductive dehalogenase-homologous genes in deep subseafloor sedimentary metagenomes.</title>
        <authorList>
            <person name="Kawai M."/>
            <person name="Futagami T."/>
            <person name="Toyoda A."/>
            <person name="Takaki Y."/>
            <person name="Nishi S."/>
            <person name="Hori S."/>
            <person name="Arai W."/>
            <person name="Tsubouchi T."/>
            <person name="Morono Y."/>
            <person name="Uchiyama I."/>
            <person name="Ito T."/>
            <person name="Fujiyama A."/>
            <person name="Inagaki F."/>
            <person name="Takami H."/>
        </authorList>
    </citation>
    <scope>NUCLEOTIDE SEQUENCE</scope>
    <source>
        <strain evidence="1">Expedition CK06-06</strain>
    </source>
</reference>
<dbReference type="SUPFAM" id="SSF49899">
    <property type="entry name" value="Concanavalin A-like lectins/glucanases"/>
    <property type="match status" value="1"/>
</dbReference>
<dbReference type="EMBL" id="BARS01021664">
    <property type="protein sequence ID" value="GAG06193.1"/>
    <property type="molecule type" value="Genomic_DNA"/>
</dbReference>
<evidence type="ECO:0000313" key="1">
    <source>
        <dbReference type="EMBL" id="GAG06193.1"/>
    </source>
</evidence>
<comment type="caution">
    <text evidence="1">The sequence shown here is derived from an EMBL/GenBank/DDBJ whole genome shotgun (WGS) entry which is preliminary data.</text>
</comment>
<feature type="non-terminal residue" evidence="1">
    <location>
        <position position="272"/>
    </location>
</feature>
<gene>
    <name evidence="1" type="ORF">S01H1_34754</name>
</gene>
<accession>X0V0Z3</accession>
<protein>
    <recommendedName>
        <fullName evidence="2">LamG-like jellyroll fold domain-containing protein</fullName>
    </recommendedName>
</protein>
<proteinExistence type="predicted"/>
<dbReference type="Gene3D" id="2.60.120.200">
    <property type="match status" value="1"/>
</dbReference>